<gene>
    <name evidence="10" type="ORF">IFM89_007612</name>
</gene>
<keyword evidence="5" id="KW-0788">Thiol protease</keyword>
<organism evidence="10 11">
    <name type="scientific">Coptis chinensis</name>
    <dbReference type="NCBI Taxonomy" id="261450"/>
    <lineage>
        <taxon>Eukaryota</taxon>
        <taxon>Viridiplantae</taxon>
        <taxon>Streptophyta</taxon>
        <taxon>Embryophyta</taxon>
        <taxon>Tracheophyta</taxon>
        <taxon>Spermatophyta</taxon>
        <taxon>Magnoliopsida</taxon>
        <taxon>Ranunculales</taxon>
        <taxon>Ranunculaceae</taxon>
        <taxon>Coptidoideae</taxon>
        <taxon>Coptis</taxon>
    </lineage>
</organism>
<dbReference type="SUPFAM" id="SSF54001">
    <property type="entry name" value="Cysteine proteinases"/>
    <property type="match status" value="1"/>
</dbReference>
<feature type="chain" id="PRO_5032458147" evidence="7">
    <location>
        <begin position="28"/>
        <end position="349"/>
    </location>
</feature>
<keyword evidence="6" id="KW-1015">Disulfide bond</keyword>
<dbReference type="OrthoDB" id="10253408at2759"/>
<evidence type="ECO:0000256" key="4">
    <source>
        <dbReference type="ARBA" id="ARBA00022801"/>
    </source>
</evidence>
<evidence type="ECO:0000313" key="10">
    <source>
        <dbReference type="EMBL" id="KAF9588136.1"/>
    </source>
</evidence>
<dbReference type="InterPro" id="IPR025661">
    <property type="entry name" value="Pept_asp_AS"/>
</dbReference>
<dbReference type="PANTHER" id="PTHR12411">
    <property type="entry name" value="CYSTEINE PROTEASE FAMILY C1-RELATED"/>
    <property type="match status" value="1"/>
</dbReference>
<dbReference type="InterPro" id="IPR000668">
    <property type="entry name" value="Peptidase_C1A_C"/>
</dbReference>
<proteinExistence type="inferred from homology"/>
<keyword evidence="2" id="KW-0645">Protease</keyword>
<dbReference type="InterPro" id="IPR013201">
    <property type="entry name" value="Prot_inhib_I29"/>
</dbReference>
<evidence type="ECO:0000259" key="9">
    <source>
        <dbReference type="SMART" id="SM00848"/>
    </source>
</evidence>
<dbReference type="InterPro" id="IPR000169">
    <property type="entry name" value="Pept_cys_AS"/>
</dbReference>
<dbReference type="Gene3D" id="3.90.70.10">
    <property type="entry name" value="Cysteine proteinases"/>
    <property type="match status" value="1"/>
</dbReference>
<dbReference type="PROSITE" id="PS00639">
    <property type="entry name" value="THIOL_PROTEASE_HIS"/>
    <property type="match status" value="1"/>
</dbReference>
<dbReference type="GO" id="GO:0006508">
    <property type="term" value="P:proteolysis"/>
    <property type="evidence" value="ECO:0007669"/>
    <property type="project" value="UniProtKB-KW"/>
</dbReference>
<feature type="signal peptide" evidence="7">
    <location>
        <begin position="1"/>
        <end position="27"/>
    </location>
</feature>
<dbReference type="FunFam" id="3.90.70.10:FF:000067">
    <property type="entry name" value="Senescence-specific cysteine protease"/>
    <property type="match status" value="1"/>
</dbReference>
<dbReference type="Proteomes" id="UP000631114">
    <property type="component" value="Unassembled WGS sequence"/>
</dbReference>
<keyword evidence="3 7" id="KW-0732">Signal</keyword>
<comment type="similarity">
    <text evidence="1">Belongs to the peptidase C1 family.</text>
</comment>
<dbReference type="Pfam" id="PF00112">
    <property type="entry name" value="Peptidase_C1"/>
    <property type="match status" value="1"/>
</dbReference>
<dbReference type="SMART" id="SM00848">
    <property type="entry name" value="Inhibitor_I29"/>
    <property type="match status" value="1"/>
</dbReference>
<dbReference type="InterPro" id="IPR038765">
    <property type="entry name" value="Papain-like_cys_pep_sf"/>
</dbReference>
<dbReference type="GO" id="GO:0008234">
    <property type="term" value="F:cysteine-type peptidase activity"/>
    <property type="evidence" value="ECO:0007669"/>
    <property type="project" value="UniProtKB-KW"/>
</dbReference>
<comment type="caution">
    <text evidence="10">The sequence shown here is derived from an EMBL/GenBank/DDBJ whole genome shotgun (WGS) entry which is preliminary data.</text>
</comment>
<dbReference type="PROSITE" id="PS00139">
    <property type="entry name" value="THIOL_PROTEASE_CYS"/>
    <property type="match status" value="1"/>
</dbReference>
<dbReference type="EMBL" id="JADFTS010000009">
    <property type="protein sequence ID" value="KAF9588136.1"/>
    <property type="molecule type" value="Genomic_DNA"/>
</dbReference>
<evidence type="ECO:0000256" key="6">
    <source>
        <dbReference type="ARBA" id="ARBA00023157"/>
    </source>
</evidence>
<evidence type="ECO:0000256" key="3">
    <source>
        <dbReference type="ARBA" id="ARBA00022729"/>
    </source>
</evidence>
<dbReference type="SMART" id="SM00645">
    <property type="entry name" value="Pept_C1"/>
    <property type="match status" value="1"/>
</dbReference>
<dbReference type="InterPro" id="IPR039417">
    <property type="entry name" value="Peptidase_C1A_papain-like"/>
</dbReference>
<keyword evidence="11" id="KW-1185">Reference proteome</keyword>
<keyword evidence="4" id="KW-0378">Hydrolase</keyword>
<reference evidence="10 11" key="1">
    <citation type="submission" date="2020-10" db="EMBL/GenBank/DDBJ databases">
        <title>The Coptis chinensis genome and diversification of protoberbering-type alkaloids.</title>
        <authorList>
            <person name="Wang B."/>
            <person name="Shu S."/>
            <person name="Song C."/>
            <person name="Liu Y."/>
        </authorList>
    </citation>
    <scope>NUCLEOTIDE SEQUENCE [LARGE SCALE GENOMIC DNA]</scope>
    <source>
        <strain evidence="10">HL-2020</strain>
        <tissue evidence="10">Leaf</tissue>
    </source>
</reference>
<evidence type="ECO:0000256" key="1">
    <source>
        <dbReference type="ARBA" id="ARBA00008455"/>
    </source>
</evidence>
<protein>
    <submittedName>
        <fullName evidence="10">Uncharacterized protein</fullName>
    </submittedName>
</protein>
<dbReference type="Pfam" id="PF08246">
    <property type="entry name" value="Inhibitor_I29"/>
    <property type="match status" value="1"/>
</dbReference>
<evidence type="ECO:0000313" key="11">
    <source>
        <dbReference type="Proteomes" id="UP000631114"/>
    </source>
</evidence>
<feature type="domain" description="Peptidase C1A papain C-terminal" evidence="8">
    <location>
        <begin position="132"/>
        <end position="348"/>
    </location>
</feature>
<sequence>MATVIARKTVFLAFLIVFALWIPLSSCKTHQKHIGVSNPMDDKEPIIERYQQWMARHGRKFAGKNEWLHRFRIYRSNVHFIDQINSQNFTYELTDNQFADLTNEEFTHMYLGYKPNTFEDGGNDENTTLPELPDSVDWRESGAVTEVKDQGRCGGCWAFSAVAAVEGIAKIKTGNLISLSEQQLIDCNRNQDNEGCNGGFMEAAFEFIKEKGGITTESNYPYLGKDGKCNTINSATKAATISGYVRVSKNNEMSLQEATAKQPVSAAIDAAGYNFQFYSNGVFAGACGVDLNHGVTIVGYGGDGNDSYWIVKNSWGKGWGDKGYIRMKRSVSSENGLCGIAMQASYPLK</sequence>
<name>A0A835GV63_9MAGN</name>
<feature type="domain" description="Cathepsin propeptide inhibitor" evidence="9">
    <location>
        <begin position="50"/>
        <end position="106"/>
    </location>
</feature>
<dbReference type="InterPro" id="IPR013128">
    <property type="entry name" value="Peptidase_C1A"/>
</dbReference>
<dbReference type="CDD" id="cd02248">
    <property type="entry name" value="Peptidase_C1A"/>
    <property type="match status" value="1"/>
</dbReference>
<evidence type="ECO:0000259" key="8">
    <source>
        <dbReference type="SMART" id="SM00645"/>
    </source>
</evidence>
<accession>A0A835GV63</accession>
<dbReference type="PRINTS" id="PR00705">
    <property type="entry name" value="PAPAIN"/>
</dbReference>
<evidence type="ECO:0000256" key="5">
    <source>
        <dbReference type="ARBA" id="ARBA00022807"/>
    </source>
</evidence>
<dbReference type="AlphaFoldDB" id="A0A835GV63"/>
<evidence type="ECO:0000256" key="7">
    <source>
        <dbReference type="SAM" id="SignalP"/>
    </source>
</evidence>
<dbReference type="PROSITE" id="PS00640">
    <property type="entry name" value="THIOL_PROTEASE_ASN"/>
    <property type="match status" value="1"/>
</dbReference>
<evidence type="ECO:0000256" key="2">
    <source>
        <dbReference type="ARBA" id="ARBA00022670"/>
    </source>
</evidence>
<dbReference type="InterPro" id="IPR025660">
    <property type="entry name" value="Pept_his_AS"/>
</dbReference>